<dbReference type="OrthoDB" id="9991749at2759"/>
<dbReference type="GO" id="GO:0016787">
    <property type="term" value="F:hydrolase activity"/>
    <property type="evidence" value="ECO:0007669"/>
    <property type="project" value="InterPro"/>
</dbReference>
<name>A0A7M6DMN7_9CNID</name>
<proteinExistence type="predicted"/>
<keyword evidence="2" id="KW-1185">Reference proteome</keyword>
<dbReference type="EnsemblMetazoa" id="CLYHEMT016530.1">
    <property type="protein sequence ID" value="CLYHEMP016530.1"/>
    <property type="gene ID" value="CLYHEMG016530"/>
</dbReference>
<dbReference type="InterPro" id="IPR031100">
    <property type="entry name" value="LOG_fam"/>
</dbReference>
<sequence length="207" mass="23236">RNENKEIIVYLKNQILKRNRMKNILVYCGSCSQINQVYLDAAAEFGGVMVEKELDLIYGSGKTGLMGCVAKAVHDGGRQVTGIIPKFFTERFEGPIEGYGEIIVIDTMHARKAAMAERADAFVALPGGYGTLEELFEIITWRHLGIHKKPIGILNVNGYYDKLLEFIDHSKNEGFIYKEAMDIIVCESDPKLLIEKLCQKSEDLTLS</sequence>
<reference evidence="1" key="1">
    <citation type="submission" date="2021-01" db="UniProtKB">
        <authorList>
            <consortium name="EnsemblMetazoa"/>
        </authorList>
    </citation>
    <scope>IDENTIFICATION</scope>
</reference>
<evidence type="ECO:0000313" key="1">
    <source>
        <dbReference type="EnsemblMetazoa" id="CLYHEMP016530.1"/>
    </source>
</evidence>
<dbReference type="Gene3D" id="3.40.50.450">
    <property type="match status" value="1"/>
</dbReference>
<protein>
    <recommendedName>
        <fullName evidence="3">Cytokinin riboside 5'-monophosphate phosphoribohydrolase</fullName>
    </recommendedName>
</protein>
<dbReference type="Pfam" id="PF03641">
    <property type="entry name" value="Lysine_decarbox"/>
    <property type="match status" value="1"/>
</dbReference>
<dbReference type="GO" id="GO:0009691">
    <property type="term" value="P:cytokinin biosynthetic process"/>
    <property type="evidence" value="ECO:0007669"/>
    <property type="project" value="InterPro"/>
</dbReference>
<evidence type="ECO:0000313" key="2">
    <source>
        <dbReference type="Proteomes" id="UP000594262"/>
    </source>
</evidence>
<dbReference type="PANTHER" id="PTHR31223">
    <property type="entry name" value="LOG FAMILY PROTEIN YJL055W"/>
    <property type="match status" value="1"/>
</dbReference>
<dbReference type="InterPro" id="IPR005269">
    <property type="entry name" value="LOG"/>
</dbReference>
<dbReference type="AlphaFoldDB" id="A0A7M6DMN7"/>
<evidence type="ECO:0008006" key="3">
    <source>
        <dbReference type="Google" id="ProtNLM"/>
    </source>
</evidence>
<accession>A0A7M6DMN7</accession>
<dbReference type="Proteomes" id="UP000594262">
    <property type="component" value="Unplaced"/>
</dbReference>
<dbReference type="SUPFAM" id="SSF102405">
    <property type="entry name" value="MCP/YpsA-like"/>
    <property type="match status" value="1"/>
</dbReference>
<dbReference type="NCBIfam" id="TIGR00730">
    <property type="entry name" value="Rossman fold protein, TIGR00730 family"/>
    <property type="match status" value="1"/>
</dbReference>
<organism evidence="1 2">
    <name type="scientific">Clytia hemisphaerica</name>
    <dbReference type="NCBI Taxonomy" id="252671"/>
    <lineage>
        <taxon>Eukaryota</taxon>
        <taxon>Metazoa</taxon>
        <taxon>Cnidaria</taxon>
        <taxon>Hydrozoa</taxon>
        <taxon>Hydroidolina</taxon>
        <taxon>Leptothecata</taxon>
        <taxon>Obeliida</taxon>
        <taxon>Clytiidae</taxon>
        <taxon>Clytia</taxon>
    </lineage>
</organism>